<dbReference type="Gene3D" id="3.30.2460.20">
    <property type="match status" value="1"/>
</dbReference>
<evidence type="ECO:0000256" key="7">
    <source>
        <dbReference type="ARBA" id="ARBA00023157"/>
    </source>
</evidence>
<dbReference type="GO" id="GO:0005125">
    <property type="term" value="F:cytokine activity"/>
    <property type="evidence" value="ECO:0007669"/>
    <property type="project" value="TreeGrafter"/>
</dbReference>
<dbReference type="GO" id="GO:0030182">
    <property type="term" value="P:neuron differentiation"/>
    <property type="evidence" value="ECO:0007669"/>
    <property type="project" value="TreeGrafter"/>
</dbReference>
<feature type="region of interest" description="Disordered" evidence="11">
    <location>
        <begin position="14"/>
        <end position="33"/>
    </location>
</feature>
<organism evidence="12">
    <name type="scientific">Xenoturbella bocki</name>
    <name type="common">Marine worm</name>
    <dbReference type="NCBI Taxonomy" id="242395"/>
    <lineage>
        <taxon>Eukaryota</taxon>
        <taxon>Metazoa</taxon>
        <taxon>Xenacoelomorpha</taxon>
        <taxon>Xenoturbellida</taxon>
        <taxon>Xenoturbellidae</taxon>
        <taxon>Xenoturbella</taxon>
    </lineage>
</organism>
<dbReference type="GO" id="GO:0005615">
    <property type="term" value="C:extracellular space"/>
    <property type="evidence" value="ECO:0007669"/>
    <property type="project" value="TreeGrafter"/>
</dbReference>
<keyword evidence="4" id="KW-0964">Secreted</keyword>
<keyword evidence="3 10" id="KW-0217">Developmental protein</keyword>
<protein>
    <recommendedName>
        <fullName evidence="10">Protein Wnt</fullName>
    </recommendedName>
</protein>
<dbReference type="PROSITE" id="PS00246">
    <property type="entry name" value="WNT1"/>
    <property type="match status" value="1"/>
</dbReference>
<name>A0A2P1DV68_XENBC</name>
<dbReference type="Pfam" id="PF00110">
    <property type="entry name" value="wnt"/>
    <property type="match status" value="1"/>
</dbReference>
<evidence type="ECO:0000256" key="3">
    <source>
        <dbReference type="ARBA" id="ARBA00022473"/>
    </source>
</evidence>
<evidence type="ECO:0000256" key="8">
    <source>
        <dbReference type="ARBA" id="ARBA00023180"/>
    </source>
</evidence>
<dbReference type="EMBL" id="KY709728">
    <property type="protein sequence ID" value="AVK72279.1"/>
    <property type="molecule type" value="mRNA"/>
</dbReference>
<evidence type="ECO:0000256" key="10">
    <source>
        <dbReference type="RuleBase" id="RU003500"/>
    </source>
</evidence>
<dbReference type="CDD" id="cd19340">
    <property type="entry name" value="Wnt_Wnt8"/>
    <property type="match status" value="1"/>
</dbReference>
<dbReference type="AlphaFoldDB" id="A0A2P1DV68"/>
<dbReference type="InterPro" id="IPR043158">
    <property type="entry name" value="Wnt_C"/>
</dbReference>
<keyword evidence="6 10" id="KW-0879">Wnt signaling pathway</keyword>
<evidence type="ECO:0000256" key="1">
    <source>
        <dbReference type="ARBA" id="ARBA00004498"/>
    </source>
</evidence>
<reference evidence="12" key="1">
    <citation type="journal article" date="2018" name="Nature">
        <title>Convergent evolution of bilaterian nerve cords.</title>
        <authorList>
            <person name="Martin-Duran J.M."/>
            <person name="Pang K."/>
            <person name="Borve A."/>
            <person name="Le H.S."/>
            <person name="Furu A."/>
            <person name="Cannon J.T."/>
            <person name="Jondelius U."/>
            <person name="Hejnol A."/>
        </authorList>
    </citation>
    <scope>NUCLEOTIDE SEQUENCE</scope>
</reference>
<dbReference type="PRINTS" id="PR01892">
    <property type="entry name" value="WNT8PROTEIN"/>
</dbReference>
<dbReference type="PRINTS" id="PR01349">
    <property type="entry name" value="WNTPROTEIN"/>
</dbReference>
<evidence type="ECO:0000256" key="2">
    <source>
        <dbReference type="ARBA" id="ARBA00005683"/>
    </source>
</evidence>
<evidence type="ECO:0000256" key="9">
    <source>
        <dbReference type="ARBA" id="ARBA00023288"/>
    </source>
</evidence>
<comment type="subcellular location">
    <subcellularLocation>
        <location evidence="1 10">Secreted</location>
        <location evidence="1 10">Extracellular space</location>
        <location evidence="1 10">Extracellular matrix</location>
    </subcellularLocation>
</comment>
<evidence type="ECO:0000256" key="5">
    <source>
        <dbReference type="ARBA" id="ARBA00022530"/>
    </source>
</evidence>
<dbReference type="GO" id="GO:0005109">
    <property type="term" value="F:frizzled binding"/>
    <property type="evidence" value="ECO:0007669"/>
    <property type="project" value="TreeGrafter"/>
</dbReference>
<accession>A0A2P1DV68</accession>
<keyword evidence="9" id="KW-0449">Lipoprotein</keyword>
<dbReference type="GO" id="GO:0045165">
    <property type="term" value="P:cell fate commitment"/>
    <property type="evidence" value="ECO:0007669"/>
    <property type="project" value="TreeGrafter"/>
</dbReference>
<keyword evidence="7" id="KW-1015">Disulfide bond</keyword>
<dbReference type="PANTHER" id="PTHR12027:SF81">
    <property type="entry name" value="WNT INHIBITOR OF DORSAL PROTEIN"/>
    <property type="match status" value="1"/>
</dbReference>
<dbReference type="SMART" id="SM00097">
    <property type="entry name" value="WNT1"/>
    <property type="match status" value="1"/>
</dbReference>
<dbReference type="InterPro" id="IPR005817">
    <property type="entry name" value="Wnt"/>
</dbReference>
<keyword evidence="5" id="KW-0272">Extracellular matrix</keyword>
<comment type="function">
    <text evidence="10">Ligand for members of the frizzled family of seven transmembrane receptors.</text>
</comment>
<evidence type="ECO:0000256" key="11">
    <source>
        <dbReference type="SAM" id="MobiDB-lite"/>
    </source>
</evidence>
<evidence type="ECO:0000256" key="4">
    <source>
        <dbReference type="ARBA" id="ARBA00022525"/>
    </source>
</evidence>
<evidence type="ECO:0000256" key="6">
    <source>
        <dbReference type="ARBA" id="ARBA00022687"/>
    </source>
</evidence>
<proteinExistence type="evidence at transcript level"/>
<dbReference type="PANTHER" id="PTHR12027">
    <property type="entry name" value="WNT RELATED"/>
    <property type="match status" value="1"/>
</dbReference>
<sequence>MGCVSVSENSIAGHGSVPVTSSKQSAPSSRSRRHISPLTSRMIELVLLVILWPVHTQAWSINNFMMTGPKALLTFSDSVASGAMLGMEECRYQFQWDRWNCPENSLPIFSMKALPEANKETAFVYSISAAGVMYMLTRNCSLGEFDRCGCDEAMDGGSGWKWGGCSDNVRFGERVSRQFLDAMEEGKDARASMNLHNNEAGRKAVKKMMKTVCKCHGVSGACTTRTCWRQLSDFRDVGDLLKRKHATSIQVDFVSGKLQQYNSANSNHEMPEISRRDLVYLEPAPDYCRVNLTSGSQGTIGRECLRDADVKTYGEVAPYVRRSCKRLCKDCGLKVVRERIQVVSSCNCKFHWCCHVKCEECVDTIVKLRCATRR</sequence>
<keyword evidence="8" id="KW-0325">Glycoprotein</keyword>
<evidence type="ECO:0000313" key="12">
    <source>
        <dbReference type="EMBL" id="AVK72279.1"/>
    </source>
</evidence>
<dbReference type="InterPro" id="IPR018161">
    <property type="entry name" value="Wnt_CS"/>
</dbReference>
<dbReference type="GO" id="GO:0060070">
    <property type="term" value="P:canonical Wnt signaling pathway"/>
    <property type="evidence" value="ECO:0007669"/>
    <property type="project" value="TreeGrafter"/>
</dbReference>
<comment type="similarity">
    <text evidence="2 10">Belongs to the Wnt family.</text>
</comment>
<dbReference type="InterPro" id="IPR013301">
    <property type="entry name" value="Wnt8"/>
</dbReference>
<dbReference type="FunFam" id="3.30.2460.20:FF:000003">
    <property type="entry name" value="Protein Wnt"/>
    <property type="match status" value="1"/>
</dbReference>